<accession>A0ABP9CVB3</accession>
<dbReference type="PANTHER" id="PTHR43798">
    <property type="entry name" value="MONOACYLGLYCEROL LIPASE"/>
    <property type="match status" value="1"/>
</dbReference>
<evidence type="ECO:0000259" key="2">
    <source>
        <dbReference type="Pfam" id="PF00561"/>
    </source>
</evidence>
<evidence type="ECO:0000313" key="3">
    <source>
        <dbReference type="EMBL" id="GAA4820152.1"/>
    </source>
</evidence>
<dbReference type="InterPro" id="IPR029058">
    <property type="entry name" value="AB_hydrolase_fold"/>
</dbReference>
<comment type="caution">
    <text evidence="3">The sequence shown here is derived from an EMBL/GenBank/DDBJ whole genome shotgun (WGS) entry which is preliminary data.</text>
</comment>
<dbReference type="SUPFAM" id="SSF53474">
    <property type="entry name" value="alpha/beta-Hydrolases"/>
    <property type="match status" value="1"/>
</dbReference>
<reference evidence="4" key="1">
    <citation type="journal article" date="2019" name="Int. J. Syst. Evol. Microbiol.">
        <title>The Global Catalogue of Microorganisms (GCM) 10K type strain sequencing project: providing services to taxonomists for standard genome sequencing and annotation.</title>
        <authorList>
            <consortium name="The Broad Institute Genomics Platform"/>
            <consortium name="The Broad Institute Genome Sequencing Center for Infectious Disease"/>
            <person name="Wu L."/>
            <person name="Ma J."/>
        </authorList>
    </citation>
    <scope>NUCLEOTIDE SEQUENCE [LARGE SCALE GENOMIC DNA]</scope>
    <source>
        <strain evidence="4">JCM 18542</strain>
    </source>
</reference>
<organism evidence="3 4">
    <name type="scientific">Tomitella cavernea</name>
    <dbReference type="NCBI Taxonomy" id="1387982"/>
    <lineage>
        <taxon>Bacteria</taxon>
        <taxon>Bacillati</taxon>
        <taxon>Actinomycetota</taxon>
        <taxon>Actinomycetes</taxon>
        <taxon>Mycobacteriales</taxon>
        <taxon>Tomitella</taxon>
    </lineage>
</organism>
<evidence type="ECO:0000313" key="4">
    <source>
        <dbReference type="Proteomes" id="UP001500839"/>
    </source>
</evidence>
<dbReference type="InterPro" id="IPR050266">
    <property type="entry name" value="AB_hydrolase_sf"/>
</dbReference>
<sequence length="351" mass="37248">MALRNTGAEGRRSAVRSLVDASARLAPARLLPGGAQTQGGGITRTDAARLAARRAAMDALLVEPAEDPRVLPVTADDGNPVHVVERGPADGVPIVFIHGWACSNRVWNAQVNELSREHRVVCYDQRGHGRTPSGTAPASLDTLADDLDAVLRATVSPDAPAVIVGHSMGGMTVNAWASRHPEQVPVHGRAAMLVSTAADRLLNDFGVLPFPERLPGALALGRAAMGAPLSAVLLPEWGFHYVTMGGHATAAQVAFCREIVNACPARNRGRWGTAMSDLDLRAGLESLTVPTTVVVGTDDRLTPPVHARRMAEVLRETGRLERLVELAEVGHMVPVEAPFEVDAEIRRLAAL</sequence>
<dbReference type="PANTHER" id="PTHR43798:SF31">
    <property type="entry name" value="AB HYDROLASE SUPERFAMILY PROTEIN YCLE"/>
    <property type="match status" value="1"/>
</dbReference>
<feature type="domain" description="AB hydrolase-1" evidence="2">
    <location>
        <begin position="93"/>
        <end position="338"/>
    </location>
</feature>
<dbReference type="RefSeq" id="WP_242474583.1">
    <property type="nucleotide sequence ID" value="NZ_BAABKQ010000001.1"/>
</dbReference>
<name>A0ABP9CVB3_9ACTN</name>
<dbReference type="Pfam" id="PF00561">
    <property type="entry name" value="Abhydrolase_1"/>
    <property type="match status" value="1"/>
</dbReference>
<gene>
    <name evidence="3" type="ORF">GCM10023353_29910</name>
</gene>
<evidence type="ECO:0000256" key="1">
    <source>
        <dbReference type="ARBA" id="ARBA00022801"/>
    </source>
</evidence>
<protein>
    <submittedName>
        <fullName evidence="3">Alpha/beta hydrolase</fullName>
    </submittedName>
</protein>
<dbReference type="Gene3D" id="3.40.50.1820">
    <property type="entry name" value="alpha/beta hydrolase"/>
    <property type="match status" value="1"/>
</dbReference>
<keyword evidence="1 3" id="KW-0378">Hydrolase</keyword>
<dbReference type="EMBL" id="BAABKQ010000001">
    <property type="protein sequence ID" value="GAA4820152.1"/>
    <property type="molecule type" value="Genomic_DNA"/>
</dbReference>
<dbReference type="GO" id="GO:0016787">
    <property type="term" value="F:hydrolase activity"/>
    <property type="evidence" value="ECO:0007669"/>
    <property type="project" value="UniProtKB-KW"/>
</dbReference>
<proteinExistence type="predicted"/>
<keyword evidence="4" id="KW-1185">Reference proteome</keyword>
<dbReference type="InterPro" id="IPR000073">
    <property type="entry name" value="AB_hydrolase_1"/>
</dbReference>
<dbReference type="Proteomes" id="UP001500839">
    <property type="component" value="Unassembled WGS sequence"/>
</dbReference>
<dbReference type="PRINTS" id="PR00111">
    <property type="entry name" value="ABHYDROLASE"/>
</dbReference>